<evidence type="ECO:0000313" key="5">
    <source>
        <dbReference type="Proteomes" id="UP001595075"/>
    </source>
</evidence>
<name>A0ABR4CMM9_9HELO</name>
<dbReference type="Proteomes" id="UP001595075">
    <property type="component" value="Unassembled WGS sequence"/>
</dbReference>
<dbReference type="InterPro" id="IPR057559">
    <property type="entry name" value="SAM_6"/>
</dbReference>
<feature type="compositionally biased region" description="Pro residues" evidence="1">
    <location>
        <begin position="217"/>
        <end position="231"/>
    </location>
</feature>
<proteinExistence type="predicted"/>
<evidence type="ECO:0000313" key="4">
    <source>
        <dbReference type="EMBL" id="KAL2070508.1"/>
    </source>
</evidence>
<dbReference type="EMBL" id="JAZHXI010000006">
    <property type="protein sequence ID" value="KAL2070508.1"/>
    <property type="molecule type" value="Genomic_DNA"/>
</dbReference>
<dbReference type="Pfam" id="PF23394">
    <property type="entry name" value="DUF7102"/>
    <property type="match status" value="1"/>
</dbReference>
<dbReference type="InterPro" id="IPR055528">
    <property type="entry name" value="DUF7102"/>
</dbReference>
<sequence>MSQLPGSQEEEEIAPLEYARRNGLAQDYLVSKLGYEQLTNIQSRLAIEVDDETNLLQFDLGPEFKVEERLPCSQGGASLLSWATREEDPYEINAIVAPLFKESNRIRKQKLELPLLQTDVDTDCRNFAGREGFEIRIEHIKLPLEAIVDGEGFDWTEQYENLGAEVLRDLRVEKLGVTKAAMTFIQACAAVSWTEEDDSQLWAREQKYKRRTILDPITPPLSPLPQNPQPFEPSSSDPTFQVPIFSDPISPTKQDLEAIEREIFKQDMPTPLRSSASYTHEGLSEEMPAALQDIFSSLGGLEQAQSPETRPAKWEHVKVEVPLMAIEPASIPKTVRFNEHIEFSFIEPTSSPVAPDDGSAFFEDTFQEAYTRVNKEMEHEKLNSENITARVDVPELDLDKADAPWKRFEEVQSQAALSALQKSFVLDMIASSSVPHWPGSGQQQTKLPWAPFSSSFAKLALEDDALVDDTTWKALIEDDGDVIDSSSLTWKPAGLKILTDEEDEEDIDFGQFPNDTPQTLSTIVKKRKRELQERENSKSNTNDETLSKSRLSLPRNTTATLTAGEEFGLLGGAFSAQASLNNYLELQGVKRPKLAESSYFTKPEADAVRDKPEKHAPQTLDLPIRKSPALNQKLPVPTLQPLTAPTWIIVSTTLLKNRPMIKSIEAQLSSVTLIERDFTAHNTTSWMPGSVSRSPIKSPLDAEADIIVSPSVGIILTTLQKIKQKPLMDKMKPQIRERLDKVSLRYEKVILLISEGNADDMTAGLTDGDCLAFAEFAGYIAGLEASISMHFIGGGAETLSRWITSSIIQNRLDTELLADETYWELFLRRAGLNAFAAQAVISILKAPDGVDAGSPSKIGHFGLTAFVEMGTQERIARFGSICGHRVLSRVSAVLDAKWQ</sequence>
<feature type="domain" description="DUF7102" evidence="2">
    <location>
        <begin position="647"/>
        <end position="814"/>
    </location>
</feature>
<feature type="domain" description="SAM-like" evidence="3">
    <location>
        <begin position="818"/>
        <end position="894"/>
    </location>
</feature>
<feature type="region of interest" description="Disordered" evidence="1">
    <location>
        <begin position="216"/>
        <end position="237"/>
    </location>
</feature>
<feature type="region of interest" description="Disordered" evidence="1">
    <location>
        <begin position="528"/>
        <end position="553"/>
    </location>
</feature>
<organism evidence="4 5">
    <name type="scientific">Oculimacula yallundae</name>
    <dbReference type="NCBI Taxonomy" id="86028"/>
    <lineage>
        <taxon>Eukaryota</taxon>
        <taxon>Fungi</taxon>
        <taxon>Dikarya</taxon>
        <taxon>Ascomycota</taxon>
        <taxon>Pezizomycotina</taxon>
        <taxon>Leotiomycetes</taxon>
        <taxon>Helotiales</taxon>
        <taxon>Ploettnerulaceae</taxon>
        <taxon>Oculimacula</taxon>
    </lineage>
</organism>
<feature type="compositionally biased region" description="Polar residues" evidence="1">
    <location>
        <begin position="538"/>
        <end position="553"/>
    </location>
</feature>
<evidence type="ECO:0000256" key="1">
    <source>
        <dbReference type="SAM" id="MobiDB-lite"/>
    </source>
</evidence>
<evidence type="ECO:0000259" key="3">
    <source>
        <dbReference type="Pfam" id="PF23395"/>
    </source>
</evidence>
<accession>A0ABR4CMM9</accession>
<keyword evidence="5" id="KW-1185">Reference proteome</keyword>
<evidence type="ECO:0000259" key="2">
    <source>
        <dbReference type="Pfam" id="PF23394"/>
    </source>
</evidence>
<protein>
    <submittedName>
        <fullName evidence="4">Uncharacterized protein</fullName>
    </submittedName>
</protein>
<comment type="caution">
    <text evidence="4">The sequence shown here is derived from an EMBL/GenBank/DDBJ whole genome shotgun (WGS) entry which is preliminary data.</text>
</comment>
<gene>
    <name evidence="4" type="ORF">VTL71DRAFT_13534</name>
</gene>
<reference evidence="4 5" key="1">
    <citation type="journal article" date="2024" name="Commun. Biol.">
        <title>Comparative genomic analysis of thermophilic fungi reveals convergent evolutionary adaptations and gene losses.</title>
        <authorList>
            <person name="Steindorff A.S."/>
            <person name="Aguilar-Pontes M.V."/>
            <person name="Robinson A.J."/>
            <person name="Andreopoulos B."/>
            <person name="LaButti K."/>
            <person name="Kuo A."/>
            <person name="Mondo S."/>
            <person name="Riley R."/>
            <person name="Otillar R."/>
            <person name="Haridas S."/>
            <person name="Lipzen A."/>
            <person name="Grimwood J."/>
            <person name="Schmutz J."/>
            <person name="Clum A."/>
            <person name="Reid I.D."/>
            <person name="Moisan M.C."/>
            <person name="Butler G."/>
            <person name="Nguyen T.T.M."/>
            <person name="Dewar K."/>
            <person name="Conant G."/>
            <person name="Drula E."/>
            <person name="Henrissat B."/>
            <person name="Hansel C."/>
            <person name="Singer S."/>
            <person name="Hutchinson M.I."/>
            <person name="de Vries R.P."/>
            <person name="Natvig D.O."/>
            <person name="Powell A.J."/>
            <person name="Tsang A."/>
            <person name="Grigoriev I.V."/>
        </authorList>
    </citation>
    <scope>NUCLEOTIDE SEQUENCE [LARGE SCALE GENOMIC DNA]</scope>
    <source>
        <strain evidence="4 5">CBS 494.80</strain>
    </source>
</reference>
<dbReference type="Pfam" id="PF23395">
    <property type="entry name" value="SAM_6"/>
    <property type="match status" value="1"/>
</dbReference>